<dbReference type="AlphaFoldDB" id="A0AAV4EJ80"/>
<name>A0AAV4EJ80_9GAST</name>
<sequence length="130" mass="14940">MYARAKKLRRSRWAGRFDFEFAKVKVAHPSSTDPKTKMNLVLRNQIVNYIDLISLKINECNGGYRDSDGGESNNSNAYSVDGDDDGDDDDDDDYYYYDDDGNDNDDDGDDDDDDENDSNHNNQYHKDEND</sequence>
<feature type="region of interest" description="Disordered" evidence="1">
    <location>
        <begin position="61"/>
        <end position="130"/>
    </location>
</feature>
<organism evidence="2 3">
    <name type="scientific">Elysia marginata</name>
    <dbReference type="NCBI Taxonomy" id="1093978"/>
    <lineage>
        <taxon>Eukaryota</taxon>
        <taxon>Metazoa</taxon>
        <taxon>Spiralia</taxon>
        <taxon>Lophotrochozoa</taxon>
        <taxon>Mollusca</taxon>
        <taxon>Gastropoda</taxon>
        <taxon>Heterobranchia</taxon>
        <taxon>Euthyneura</taxon>
        <taxon>Panpulmonata</taxon>
        <taxon>Sacoglossa</taxon>
        <taxon>Placobranchoidea</taxon>
        <taxon>Plakobranchidae</taxon>
        <taxon>Elysia</taxon>
    </lineage>
</organism>
<accession>A0AAV4EJ80</accession>
<feature type="compositionally biased region" description="Acidic residues" evidence="1">
    <location>
        <begin position="81"/>
        <end position="116"/>
    </location>
</feature>
<dbReference type="Proteomes" id="UP000762676">
    <property type="component" value="Unassembled WGS sequence"/>
</dbReference>
<dbReference type="EMBL" id="BMAT01010806">
    <property type="protein sequence ID" value="GFR61048.1"/>
    <property type="molecule type" value="Genomic_DNA"/>
</dbReference>
<evidence type="ECO:0000313" key="2">
    <source>
        <dbReference type="EMBL" id="GFR61048.1"/>
    </source>
</evidence>
<keyword evidence="3" id="KW-1185">Reference proteome</keyword>
<reference evidence="2 3" key="1">
    <citation type="journal article" date="2021" name="Elife">
        <title>Chloroplast acquisition without the gene transfer in kleptoplastic sea slugs, Plakobranchus ocellatus.</title>
        <authorList>
            <person name="Maeda T."/>
            <person name="Takahashi S."/>
            <person name="Yoshida T."/>
            <person name="Shimamura S."/>
            <person name="Takaki Y."/>
            <person name="Nagai Y."/>
            <person name="Toyoda A."/>
            <person name="Suzuki Y."/>
            <person name="Arimoto A."/>
            <person name="Ishii H."/>
            <person name="Satoh N."/>
            <person name="Nishiyama T."/>
            <person name="Hasebe M."/>
            <person name="Maruyama T."/>
            <person name="Minagawa J."/>
            <person name="Obokata J."/>
            <person name="Shigenobu S."/>
        </authorList>
    </citation>
    <scope>NUCLEOTIDE SEQUENCE [LARGE SCALE GENOMIC DNA]</scope>
</reference>
<evidence type="ECO:0000256" key="1">
    <source>
        <dbReference type="SAM" id="MobiDB-lite"/>
    </source>
</evidence>
<gene>
    <name evidence="2" type="ORF">ElyMa_005421600</name>
</gene>
<protein>
    <submittedName>
        <fullName evidence="2">Uncharacterized protein</fullName>
    </submittedName>
</protein>
<comment type="caution">
    <text evidence="2">The sequence shown here is derived from an EMBL/GenBank/DDBJ whole genome shotgun (WGS) entry which is preliminary data.</text>
</comment>
<proteinExistence type="predicted"/>
<evidence type="ECO:0000313" key="3">
    <source>
        <dbReference type="Proteomes" id="UP000762676"/>
    </source>
</evidence>